<comment type="similarity">
    <text evidence="1">Belongs to the transferase hexapeptide repeat family.</text>
</comment>
<dbReference type="GO" id="GO:0016740">
    <property type="term" value="F:transferase activity"/>
    <property type="evidence" value="ECO:0007669"/>
    <property type="project" value="UniProtKB-KW"/>
</dbReference>
<organism evidence="3 4">
    <name type="scientific">Bacteroides cellulosilyticus</name>
    <dbReference type="NCBI Taxonomy" id="246787"/>
    <lineage>
        <taxon>Bacteria</taxon>
        <taxon>Pseudomonadati</taxon>
        <taxon>Bacteroidota</taxon>
        <taxon>Bacteroidia</taxon>
        <taxon>Bacteroidales</taxon>
        <taxon>Bacteroidaceae</taxon>
        <taxon>Bacteroides</taxon>
    </lineage>
</organism>
<dbReference type="Proteomes" id="UP000325055">
    <property type="component" value="Unassembled WGS sequence"/>
</dbReference>
<proteinExistence type="inferred from homology"/>
<dbReference type="PANTHER" id="PTHR43300:SF7">
    <property type="entry name" value="UDP-N-ACETYLBACILLOSAMINE N-ACETYLTRANSFERASE"/>
    <property type="match status" value="1"/>
</dbReference>
<dbReference type="EMBL" id="VVYW01000009">
    <property type="protein sequence ID" value="KAA5408697.1"/>
    <property type="molecule type" value="Genomic_DNA"/>
</dbReference>
<dbReference type="AlphaFoldDB" id="A0A5M6A8M6"/>
<reference evidence="3 4" key="1">
    <citation type="journal article" date="2019" name="Nat. Med.">
        <title>A library of human gut bacterial isolates paired with longitudinal multiomics data enables mechanistic microbiome research.</title>
        <authorList>
            <person name="Poyet M."/>
            <person name="Groussin M."/>
            <person name="Gibbons S.M."/>
            <person name="Avila-Pacheco J."/>
            <person name="Jiang X."/>
            <person name="Kearney S.M."/>
            <person name="Perrotta A.R."/>
            <person name="Berdy B."/>
            <person name="Zhao S."/>
            <person name="Lieberman T.D."/>
            <person name="Swanson P.K."/>
            <person name="Smith M."/>
            <person name="Roesemann S."/>
            <person name="Alexander J.E."/>
            <person name="Rich S.A."/>
            <person name="Livny J."/>
            <person name="Vlamakis H."/>
            <person name="Clish C."/>
            <person name="Bullock K."/>
            <person name="Deik A."/>
            <person name="Scott J."/>
            <person name="Pierce K.A."/>
            <person name="Xavier R.J."/>
            <person name="Alm E.J."/>
        </authorList>
    </citation>
    <scope>NUCLEOTIDE SEQUENCE [LARGE SCALE GENOMIC DNA]</scope>
    <source>
        <strain evidence="3 4">BIOML-A7</strain>
    </source>
</reference>
<gene>
    <name evidence="3" type="ORF">F2Y86_12930</name>
</gene>
<evidence type="ECO:0000256" key="1">
    <source>
        <dbReference type="ARBA" id="ARBA00007274"/>
    </source>
</evidence>
<evidence type="ECO:0000313" key="4">
    <source>
        <dbReference type="Proteomes" id="UP000325055"/>
    </source>
</evidence>
<evidence type="ECO:0000259" key="2">
    <source>
        <dbReference type="Pfam" id="PF17836"/>
    </source>
</evidence>
<dbReference type="SUPFAM" id="SSF51161">
    <property type="entry name" value="Trimeric LpxA-like enzymes"/>
    <property type="match status" value="1"/>
</dbReference>
<keyword evidence="3" id="KW-0808">Transferase</keyword>
<dbReference type="RefSeq" id="WP_149949840.1">
    <property type="nucleotide sequence ID" value="NZ_RCXI01000009.1"/>
</dbReference>
<dbReference type="InterPro" id="IPR011004">
    <property type="entry name" value="Trimer_LpxA-like_sf"/>
</dbReference>
<dbReference type="Pfam" id="PF17836">
    <property type="entry name" value="PglD_N"/>
    <property type="match status" value="1"/>
</dbReference>
<feature type="domain" description="PglD N-terminal" evidence="2">
    <location>
        <begin position="3"/>
        <end position="77"/>
    </location>
</feature>
<dbReference type="InterPro" id="IPR041561">
    <property type="entry name" value="PglD_N"/>
</dbReference>
<dbReference type="Gene3D" id="3.40.50.20">
    <property type="match status" value="1"/>
</dbReference>
<name>A0A5M6A8M6_9BACE</name>
<comment type="caution">
    <text evidence="3">The sequence shown here is derived from an EMBL/GenBank/DDBJ whole genome shotgun (WGS) entry which is preliminary data.</text>
</comment>
<accession>A0A5M6A8M6</accession>
<dbReference type="InterPro" id="IPR050179">
    <property type="entry name" value="Trans_hexapeptide_repeat"/>
</dbReference>
<dbReference type="PANTHER" id="PTHR43300">
    <property type="entry name" value="ACETYLTRANSFERASE"/>
    <property type="match status" value="1"/>
</dbReference>
<dbReference type="Gene3D" id="2.160.10.10">
    <property type="entry name" value="Hexapeptide repeat proteins"/>
    <property type="match status" value="1"/>
</dbReference>
<evidence type="ECO:0000313" key="3">
    <source>
        <dbReference type="EMBL" id="KAA5408697.1"/>
    </source>
</evidence>
<sequence>MKDIAIYGAGGLGREIACLIHKINEVSPTWNLIGFFDDGYNSNQAISTYGKVLGGMKVLNSWQAKLAIVLAFGDPHTIAHVHSLIGNVNIYFPNLIYPNFWMADKESVRIGEGNVITGGCAFSCGVQVGNFNLFNGYVNLGHDVKVGSYNVFMPSVRISGEVVIGDENLFGVSSIVVQQLKIGNEITLGPGSVLLHKPKDKSLYIGNPARLFKY</sequence>
<protein>
    <submittedName>
        <fullName evidence="3">Serine acetyltransferase</fullName>
    </submittedName>
</protein>